<dbReference type="AlphaFoldDB" id="A0A5C8ZED1"/>
<dbReference type="SUPFAM" id="SSF54427">
    <property type="entry name" value="NTF2-like"/>
    <property type="match status" value="1"/>
</dbReference>
<evidence type="ECO:0000259" key="3">
    <source>
        <dbReference type="Pfam" id="PF17775"/>
    </source>
</evidence>
<accession>A0A5C8ZED1</accession>
<evidence type="ECO:0000313" key="4">
    <source>
        <dbReference type="EMBL" id="TXR55276.1"/>
    </source>
</evidence>
<comment type="caution">
    <text evidence="4">The sequence shown here is derived from an EMBL/GenBank/DDBJ whole genome shotgun (WGS) entry which is preliminary data.</text>
</comment>
<evidence type="ECO:0000256" key="2">
    <source>
        <dbReference type="HAMAP-Rule" id="MF_00612"/>
    </source>
</evidence>
<dbReference type="Proteomes" id="UP000321234">
    <property type="component" value="Unassembled WGS sequence"/>
</dbReference>
<gene>
    <name evidence="4" type="ORF">FMM08_15495</name>
</gene>
<dbReference type="Pfam" id="PF02810">
    <property type="entry name" value="SEC-C"/>
    <property type="match status" value="1"/>
</dbReference>
<keyword evidence="5" id="KW-1185">Reference proteome</keyword>
<organism evidence="4 5">
    <name type="scientific">Quadrisphaera setariae</name>
    <dbReference type="NCBI Taxonomy" id="2593304"/>
    <lineage>
        <taxon>Bacteria</taxon>
        <taxon>Bacillati</taxon>
        <taxon>Actinomycetota</taxon>
        <taxon>Actinomycetes</taxon>
        <taxon>Kineosporiales</taxon>
        <taxon>Kineosporiaceae</taxon>
        <taxon>Quadrisphaera</taxon>
    </lineage>
</organism>
<dbReference type="Gene3D" id="3.10.450.50">
    <property type="match status" value="1"/>
</dbReference>
<dbReference type="PANTHER" id="PTHR33747:SF1">
    <property type="entry name" value="ADENYLATE CYCLASE-ASSOCIATED CAP C-TERMINAL DOMAIN-CONTAINING PROTEIN"/>
    <property type="match status" value="1"/>
</dbReference>
<sequence>MAGTVERTTDTTRCPCGTGEAYGACCARFHRGEADAPTAEALMRSRYSAFALRDTSYLARTWHASTRPTLDELRLDADQRWLRLDVLGTTGGGPFDDDGTVTFEARWRSGAERGVLRERSRFVREERRWTYLDGEVA</sequence>
<protein>
    <recommendedName>
        <fullName evidence="2">UPF0225 protein FMM08_15495</fullName>
    </recommendedName>
</protein>
<reference evidence="4 5" key="1">
    <citation type="submission" date="2019-07" db="EMBL/GenBank/DDBJ databases">
        <title>Quadrisphaera sp. strain DD2A genome sequencing and assembly.</title>
        <authorList>
            <person name="Kim I."/>
        </authorList>
    </citation>
    <scope>NUCLEOTIDE SEQUENCE [LARGE SCALE GENOMIC DNA]</scope>
    <source>
        <strain evidence="4 5">DD2A</strain>
    </source>
</reference>
<dbReference type="InterPro" id="IPR048469">
    <property type="entry name" value="YchJ-like_M"/>
</dbReference>
<dbReference type="Pfam" id="PF17775">
    <property type="entry name" value="YchJ_M-like"/>
    <property type="match status" value="1"/>
</dbReference>
<proteinExistence type="inferred from homology"/>
<evidence type="ECO:0000313" key="5">
    <source>
        <dbReference type="Proteomes" id="UP000321234"/>
    </source>
</evidence>
<dbReference type="InterPro" id="IPR032710">
    <property type="entry name" value="NTF2-like_dom_sf"/>
</dbReference>
<feature type="domain" description="YchJ-like middle NTF2-like" evidence="3">
    <location>
        <begin position="38"/>
        <end position="134"/>
    </location>
</feature>
<dbReference type="OrthoDB" id="21421at2"/>
<dbReference type="HAMAP" id="MF_00612">
    <property type="entry name" value="UPF0225"/>
    <property type="match status" value="1"/>
</dbReference>
<dbReference type="EMBL" id="VKAC01000009">
    <property type="protein sequence ID" value="TXR55276.1"/>
    <property type="molecule type" value="Genomic_DNA"/>
</dbReference>
<evidence type="ECO:0000256" key="1">
    <source>
        <dbReference type="ARBA" id="ARBA00010839"/>
    </source>
</evidence>
<dbReference type="PANTHER" id="PTHR33747">
    <property type="entry name" value="UPF0225 PROTEIN SCO1677"/>
    <property type="match status" value="1"/>
</dbReference>
<dbReference type="InterPro" id="IPR023006">
    <property type="entry name" value="YchJ-like"/>
</dbReference>
<dbReference type="InterPro" id="IPR004027">
    <property type="entry name" value="SEC_C_motif"/>
</dbReference>
<dbReference type="RefSeq" id="WP_147927282.1">
    <property type="nucleotide sequence ID" value="NZ_VKAC01000009.1"/>
</dbReference>
<name>A0A5C8ZED1_9ACTN</name>
<comment type="similarity">
    <text evidence="1 2">Belongs to the UPF0225 family.</text>
</comment>